<keyword evidence="3" id="KW-1185">Reference proteome</keyword>
<evidence type="ECO:0000313" key="2">
    <source>
        <dbReference type="EMBL" id="CAK0798523.1"/>
    </source>
</evidence>
<gene>
    <name evidence="2" type="ORF">PCOR1329_LOCUS7245</name>
</gene>
<evidence type="ECO:0000313" key="3">
    <source>
        <dbReference type="Proteomes" id="UP001189429"/>
    </source>
</evidence>
<comment type="caution">
    <text evidence="2">The sequence shown here is derived from an EMBL/GenBank/DDBJ whole genome shotgun (WGS) entry which is preliminary data.</text>
</comment>
<feature type="non-terminal residue" evidence="2">
    <location>
        <position position="1"/>
    </location>
</feature>
<feature type="compositionally biased region" description="Acidic residues" evidence="1">
    <location>
        <begin position="547"/>
        <end position="573"/>
    </location>
</feature>
<evidence type="ECO:0000256" key="1">
    <source>
        <dbReference type="SAM" id="MobiDB-lite"/>
    </source>
</evidence>
<protein>
    <submittedName>
        <fullName evidence="2">Uncharacterized protein</fullName>
    </submittedName>
</protein>
<feature type="region of interest" description="Disordered" evidence="1">
    <location>
        <begin position="299"/>
        <end position="322"/>
    </location>
</feature>
<proteinExistence type="predicted"/>
<feature type="compositionally biased region" description="Basic and acidic residues" evidence="1">
    <location>
        <begin position="299"/>
        <end position="312"/>
    </location>
</feature>
<organism evidence="2 3">
    <name type="scientific">Prorocentrum cordatum</name>
    <dbReference type="NCBI Taxonomy" id="2364126"/>
    <lineage>
        <taxon>Eukaryota</taxon>
        <taxon>Sar</taxon>
        <taxon>Alveolata</taxon>
        <taxon>Dinophyceae</taxon>
        <taxon>Prorocentrales</taxon>
        <taxon>Prorocentraceae</taxon>
        <taxon>Prorocentrum</taxon>
    </lineage>
</organism>
<dbReference type="Proteomes" id="UP001189429">
    <property type="component" value="Unassembled WGS sequence"/>
</dbReference>
<feature type="compositionally biased region" description="Acidic residues" evidence="1">
    <location>
        <begin position="597"/>
        <end position="611"/>
    </location>
</feature>
<feature type="compositionally biased region" description="Low complexity" evidence="1">
    <location>
        <begin position="612"/>
        <end position="622"/>
    </location>
</feature>
<accession>A0ABN9PYX0</accession>
<feature type="region of interest" description="Disordered" evidence="1">
    <location>
        <begin position="534"/>
        <end position="573"/>
    </location>
</feature>
<reference evidence="2" key="1">
    <citation type="submission" date="2023-10" db="EMBL/GenBank/DDBJ databases">
        <authorList>
            <person name="Chen Y."/>
            <person name="Shah S."/>
            <person name="Dougan E. K."/>
            <person name="Thang M."/>
            <person name="Chan C."/>
        </authorList>
    </citation>
    <scope>NUCLEOTIDE SEQUENCE [LARGE SCALE GENOMIC DNA]</scope>
</reference>
<name>A0ABN9PYX0_9DINO</name>
<sequence>VRFVHLCTADAAFASEAAMRIVALFFMQDFELANRIAHRLILYRRASHKVNLAVQFAICRQRLRNPMRSHRLCCNAVRLFKYLTPPYADHFGMQLRDHIIRGFEVFERAALPDDQRPDYGLRRLYGDDVITPEIAKLLNVDFHRLEMACPPGAELREMRGLLHSELYRSIVRVENHPVAQVTTELCDALANLHHDASLDLTDTVLSLLRTTVHVCLRFGDYNVFNYLWEMTLKYNPDECVNACGVFLRTPASRLGGGYGVLLQLEALQYPTLPEQLDFLLGDSVQEELVDIVNRMGHDSLDAERKNHQDRRSAKNHGTTTLARGSRNGMLREFRTWRLRHLSEAAQNKRVEKYLKMGPMACAVQEMPHLMPRGRGKLHWGGDVPTSVQKQLTFAGDRAALERYLADNRERLAAKAAALCARAKAAAICGPALLPVTNKNWLDWMAANEAVFAEVGNNSWAVELLQVPGGPEGVLMLDCNRLDRACKPMGAIVLGAGGHWQDAAEPEMYALTVSVDRVDKGRVYLQAVDHSLIEVVPPPPKRSGADDTPCEDSSSDDDEGDAEASEVDAETEDEASLLDDMESAADVDSDAVSHGGGEEGEAETEGDVDDAGDAPAEPVAAGPAGALPGTHVLWNNGNFYLSHYGVDAKMYICPTWAEDDQMGRKLKSKTQQLAEHGGMEATIFALRAWMIYRSQQNDWHRRCPARLAWHRGEVAALRRDIQGWDLRAATRNRLRDWAPEMLA</sequence>
<feature type="region of interest" description="Disordered" evidence="1">
    <location>
        <begin position="585"/>
        <end position="622"/>
    </location>
</feature>
<dbReference type="EMBL" id="CAUYUJ010001962">
    <property type="protein sequence ID" value="CAK0798523.1"/>
    <property type="molecule type" value="Genomic_DNA"/>
</dbReference>